<gene>
    <name evidence="2" type="ORF">UA74_00475</name>
</gene>
<evidence type="ECO:0000313" key="2">
    <source>
        <dbReference type="EMBL" id="APU12194.1"/>
    </source>
</evidence>
<feature type="region of interest" description="Disordered" evidence="1">
    <location>
        <begin position="1"/>
        <end position="70"/>
    </location>
</feature>
<reference evidence="3" key="1">
    <citation type="submission" date="2016-06" db="EMBL/GenBank/DDBJ databases">
        <title>Complete genome sequence of Actinoalloteichus fjordicus DSM 46855 (=ADI127-17), type strain of the new species Actinoalloteichus fjordicus.</title>
        <authorList>
            <person name="Ruckert C."/>
            <person name="Nouioui I."/>
            <person name="Willmese J."/>
            <person name="van Wezel G."/>
            <person name="Klenk H.-P."/>
            <person name="Kalinowski J."/>
            <person name="Zotchev S.B."/>
        </authorList>
    </citation>
    <scope>NUCLEOTIDE SEQUENCE [LARGE SCALE GENOMIC DNA]</scope>
    <source>
        <strain evidence="3">ADI127-7</strain>
    </source>
</reference>
<dbReference type="Proteomes" id="UP000185511">
    <property type="component" value="Chromosome"/>
</dbReference>
<dbReference type="KEGG" id="acad:UA74_00475"/>
<sequence>MTVFDACEIPRERASPEPTGPRPARDRLPVPGDRLQHPGRLVEITRGIDTASAAQAADSARLGNAPPASR</sequence>
<dbReference type="EMBL" id="CP016076">
    <property type="protein sequence ID" value="APU12194.1"/>
    <property type="molecule type" value="Genomic_DNA"/>
</dbReference>
<name>A0AAC9L9D4_9PSEU</name>
<protein>
    <submittedName>
        <fullName evidence="2">Uncharacterized protein</fullName>
    </submittedName>
</protein>
<feature type="compositionally biased region" description="Low complexity" evidence="1">
    <location>
        <begin position="51"/>
        <end position="60"/>
    </location>
</feature>
<organism evidence="2 3">
    <name type="scientific">Actinoalloteichus fjordicus</name>
    <dbReference type="NCBI Taxonomy" id="1612552"/>
    <lineage>
        <taxon>Bacteria</taxon>
        <taxon>Bacillati</taxon>
        <taxon>Actinomycetota</taxon>
        <taxon>Actinomycetes</taxon>
        <taxon>Pseudonocardiales</taxon>
        <taxon>Pseudonocardiaceae</taxon>
        <taxon>Actinoalloteichus</taxon>
    </lineage>
</organism>
<proteinExistence type="predicted"/>
<dbReference type="AlphaFoldDB" id="A0AAC9L9D4"/>
<accession>A0AAC9L9D4</accession>
<keyword evidence="3" id="KW-1185">Reference proteome</keyword>
<evidence type="ECO:0000313" key="3">
    <source>
        <dbReference type="Proteomes" id="UP000185511"/>
    </source>
</evidence>
<evidence type="ECO:0000256" key="1">
    <source>
        <dbReference type="SAM" id="MobiDB-lite"/>
    </source>
</evidence>